<dbReference type="EMBL" id="LXQA010053103">
    <property type="protein sequence ID" value="MCI03732.1"/>
    <property type="molecule type" value="Genomic_DNA"/>
</dbReference>
<name>A0A392NWB8_9FABA</name>
<dbReference type="AlphaFoldDB" id="A0A392NWB8"/>
<keyword evidence="2" id="KW-1185">Reference proteome</keyword>
<accession>A0A392NWB8</accession>
<protein>
    <submittedName>
        <fullName evidence="1">Uncharacterized protein</fullName>
    </submittedName>
</protein>
<comment type="caution">
    <text evidence="1">The sequence shown here is derived from an EMBL/GenBank/DDBJ whole genome shotgun (WGS) entry which is preliminary data.</text>
</comment>
<evidence type="ECO:0000313" key="2">
    <source>
        <dbReference type="Proteomes" id="UP000265520"/>
    </source>
</evidence>
<evidence type="ECO:0000313" key="1">
    <source>
        <dbReference type="EMBL" id="MCI03732.1"/>
    </source>
</evidence>
<sequence length="91" mass="10488">MLPPNFSNHTIIPNPICIKSYHWIPPQELHLGDVSSDDEWIVEENGTPNDDVNVIEDDTDDVPPLEEIEEYLKNLDGEENGDDEEYYQFAD</sequence>
<dbReference type="Proteomes" id="UP000265520">
    <property type="component" value="Unassembled WGS sequence"/>
</dbReference>
<proteinExistence type="predicted"/>
<reference evidence="1 2" key="1">
    <citation type="journal article" date="2018" name="Front. Plant Sci.">
        <title>Red Clover (Trifolium pratense) and Zigzag Clover (T. medium) - A Picture of Genomic Similarities and Differences.</title>
        <authorList>
            <person name="Dluhosova J."/>
            <person name="Istvanek J."/>
            <person name="Nedelnik J."/>
            <person name="Repkova J."/>
        </authorList>
    </citation>
    <scope>NUCLEOTIDE SEQUENCE [LARGE SCALE GENOMIC DNA]</scope>
    <source>
        <strain evidence="2">cv. 10/8</strain>
        <tissue evidence="1">Leaf</tissue>
    </source>
</reference>
<organism evidence="1 2">
    <name type="scientific">Trifolium medium</name>
    <dbReference type="NCBI Taxonomy" id="97028"/>
    <lineage>
        <taxon>Eukaryota</taxon>
        <taxon>Viridiplantae</taxon>
        <taxon>Streptophyta</taxon>
        <taxon>Embryophyta</taxon>
        <taxon>Tracheophyta</taxon>
        <taxon>Spermatophyta</taxon>
        <taxon>Magnoliopsida</taxon>
        <taxon>eudicotyledons</taxon>
        <taxon>Gunneridae</taxon>
        <taxon>Pentapetalae</taxon>
        <taxon>rosids</taxon>
        <taxon>fabids</taxon>
        <taxon>Fabales</taxon>
        <taxon>Fabaceae</taxon>
        <taxon>Papilionoideae</taxon>
        <taxon>50 kb inversion clade</taxon>
        <taxon>NPAAA clade</taxon>
        <taxon>Hologalegina</taxon>
        <taxon>IRL clade</taxon>
        <taxon>Trifolieae</taxon>
        <taxon>Trifolium</taxon>
    </lineage>
</organism>